<proteinExistence type="inferred from homology"/>
<dbReference type="GO" id="GO:0005886">
    <property type="term" value="C:plasma membrane"/>
    <property type="evidence" value="ECO:0007669"/>
    <property type="project" value="UniProtKB-SubCell"/>
</dbReference>
<comment type="subunit">
    <text evidence="1">Homoheptamer.</text>
</comment>
<evidence type="ECO:0000256" key="1">
    <source>
        <dbReference type="RuleBase" id="RU369025"/>
    </source>
</evidence>
<keyword evidence="1" id="KW-1133">Transmembrane helix</keyword>
<dbReference type="PANTHER" id="PTHR30221">
    <property type="entry name" value="SMALL-CONDUCTANCE MECHANOSENSITIVE CHANNEL"/>
    <property type="match status" value="1"/>
</dbReference>
<keyword evidence="1" id="KW-0472">Membrane</keyword>
<feature type="transmembrane region" description="Helical" evidence="1">
    <location>
        <begin position="91"/>
        <end position="113"/>
    </location>
</feature>
<feature type="transmembrane region" description="Helical" evidence="1">
    <location>
        <begin position="161"/>
        <end position="179"/>
    </location>
</feature>
<dbReference type="Pfam" id="PF05552">
    <property type="entry name" value="MS_channel_1st_1"/>
    <property type="match status" value="2"/>
</dbReference>
<organism evidence="2 3">
    <name type="scientific">Pseudoalteromonas piscicida</name>
    <dbReference type="NCBI Taxonomy" id="43662"/>
    <lineage>
        <taxon>Bacteria</taxon>
        <taxon>Pseudomonadati</taxon>
        <taxon>Pseudomonadota</taxon>
        <taxon>Gammaproteobacteria</taxon>
        <taxon>Alteromonadales</taxon>
        <taxon>Pseudoalteromonadaceae</taxon>
        <taxon>Pseudoalteromonas</taxon>
    </lineage>
</organism>
<keyword evidence="1" id="KW-0997">Cell inner membrane</keyword>
<evidence type="ECO:0000313" key="2">
    <source>
        <dbReference type="EMBL" id="PCK33021.1"/>
    </source>
</evidence>
<name>A0A2A5JUR1_PSEO7</name>
<feature type="transmembrane region" description="Helical" evidence="1">
    <location>
        <begin position="31"/>
        <end position="49"/>
    </location>
</feature>
<comment type="similarity">
    <text evidence="1">Belongs to the MscS (TC 1.A.23) family.</text>
</comment>
<dbReference type="Gene3D" id="1.10.287.1260">
    <property type="match status" value="1"/>
</dbReference>
<reference evidence="3" key="1">
    <citation type="journal article" date="2019" name="Genome Announc.">
        <title>Draft Genome Sequence of Pseudoalteromonas piscicida Strain 36Y ROTHPW, an Hypersaline Seawater Isolate from the South Coast of Sonora, Mexico.</title>
        <authorList>
            <person name="Sanchez-Diaz R."/>
            <person name="Molina-Garza Z.J."/>
            <person name="Cruz-Suarez L.E."/>
            <person name="Selvin J."/>
            <person name="Kiran G.S."/>
            <person name="Ibarra-Gamez J.C."/>
            <person name="Gomez-Gil B."/>
            <person name="Galaviz-Silva L."/>
        </authorList>
    </citation>
    <scope>NUCLEOTIDE SEQUENCE [LARGE SCALE GENOMIC DNA]</scope>
    <source>
        <strain evidence="3">36Y_RITHPW</strain>
    </source>
</reference>
<comment type="caution">
    <text evidence="2">The sequence shown here is derived from an EMBL/GenBank/DDBJ whole genome shotgun (WGS) entry which is preliminary data.</text>
</comment>
<protein>
    <recommendedName>
        <fullName evidence="1">Small-conductance mechanosensitive channel</fullName>
    </recommendedName>
</protein>
<dbReference type="EMBL" id="NKHF01000018">
    <property type="protein sequence ID" value="PCK33021.1"/>
    <property type="molecule type" value="Genomic_DNA"/>
</dbReference>
<keyword evidence="1" id="KW-1003">Cell membrane</keyword>
<dbReference type="PANTHER" id="PTHR30221:SF1">
    <property type="entry name" value="SMALL-CONDUCTANCE MECHANOSENSITIVE CHANNEL"/>
    <property type="match status" value="1"/>
</dbReference>
<dbReference type="RefSeq" id="WP_099640780.1">
    <property type="nucleotide sequence ID" value="NZ_NKHF01000018.1"/>
</dbReference>
<comment type="caution">
    <text evidence="1">Lacks conserved residue(s) required for the propagation of feature annotation.</text>
</comment>
<keyword evidence="3" id="KW-1185">Reference proteome</keyword>
<keyword evidence="1" id="KW-0406">Ion transport</keyword>
<dbReference type="Proteomes" id="UP000228621">
    <property type="component" value="Unassembled WGS sequence"/>
</dbReference>
<dbReference type="AlphaFoldDB" id="A0A2A5JUR1"/>
<comment type="subcellular location">
    <subcellularLocation>
        <location evidence="1">Cell inner membrane</location>
        <topology evidence="1">Multi-pass membrane protein</topology>
    </subcellularLocation>
</comment>
<dbReference type="InterPro" id="IPR045275">
    <property type="entry name" value="MscS_archaea/bacteria_type"/>
</dbReference>
<keyword evidence="1" id="KW-0812">Transmembrane</keyword>
<accession>A0A2A5JUR1</accession>
<keyword evidence="1" id="KW-0407">Ion channel</keyword>
<feature type="transmembrane region" description="Helical" evidence="1">
    <location>
        <begin position="119"/>
        <end position="140"/>
    </location>
</feature>
<evidence type="ECO:0000313" key="3">
    <source>
        <dbReference type="Proteomes" id="UP000228621"/>
    </source>
</evidence>
<sequence>MAAESTFDNWQHALSASYEQLINQLVTHTPQLLGAALLLLLGWLVAWLLSKLTVSLLKLCNRALVGISQRVQTEQKLQLNLKHARLIGRTVFWVTMMFFIAAATSSLGLNFFSEWISSLLRYLPNLLAGVFIIVGGYLLGNLASAMAKAGAQSIGFARVEVAGNIAKLAILFTATVIGIEQLGINIQFVTNMVIVLTGVLCAGIALAFGLGSRELIANTVAAKQVSRHCRINDQIEIAGISGRLAEVTATMLVIETEKGRTLVPASQFMQCFAHITAIQTSSSDK</sequence>
<dbReference type="OrthoDB" id="6382970at2"/>
<comment type="function">
    <text evidence="1">Mechanosensitive channel that participates in the regulation of osmotic pressure changes within the cell, opening in response to stretch forces in the membrane lipid bilayer, without the need for other proteins. Contributes to normal resistance to hypoosmotic shock. Forms an ion channel of 1.0 nanosiemens conductance with a slight preference for anions.</text>
</comment>
<dbReference type="GO" id="GO:0008381">
    <property type="term" value="F:mechanosensitive monoatomic ion channel activity"/>
    <property type="evidence" value="ECO:0007669"/>
    <property type="project" value="InterPro"/>
</dbReference>
<gene>
    <name evidence="2" type="ORF">CEX98_03705</name>
</gene>
<keyword evidence="1" id="KW-0813">Transport</keyword>
<feature type="transmembrane region" description="Helical" evidence="1">
    <location>
        <begin position="185"/>
        <end position="208"/>
    </location>
</feature>
<dbReference type="InterPro" id="IPR008910">
    <property type="entry name" value="MSC_TM_helix"/>
</dbReference>